<evidence type="ECO:0000256" key="2">
    <source>
        <dbReference type="ARBA" id="ARBA00022771"/>
    </source>
</evidence>
<evidence type="ECO:0000313" key="7">
    <source>
        <dbReference type="Proteomes" id="UP001458880"/>
    </source>
</evidence>
<proteinExistence type="predicted"/>
<keyword evidence="3" id="KW-0862">Zinc</keyword>
<accession>A0AAW1L470</accession>
<feature type="signal peptide" evidence="5">
    <location>
        <begin position="1"/>
        <end position="23"/>
    </location>
</feature>
<evidence type="ECO:0000256" key="4">
    <source>
        <dbReference type="SAM" id="MobiDB-lite"/>
    </source>
</evidence>
<dbReference type="Proteomes" id="UP001458880">
    <property type="component" value="Unassembled WGS sequence"/>
</dbReference>
<dbReference type="GO" id="GO:0008270">
    <property type="term" value="F:zinc ion binding"/>
    <property type="evidence" value="ECO:0007669"/>
    <property type="project" value="UniProtKB-KW"/>
</dbReference>
<dbReference type="SUPFAM" id="SSF57903">
    <property type="entry name" value="FYVE/PHD zinc finger"/>
    <property type="match status" value="1"/>
</dbReference>
<evidence type="ECO:0000313" key="6">
    <source>
        <dbReference type="EMBL" id="KAK9728096.1"/>
    </source>
</evidence>
<dbReference type="InterPro" id="IPR013083">
    <property type="entry name" value="Znf_RING/FYVE/PHD"/>
</dbReference>
<gene>
    <name evidence="6" type="ORF">QE152_g18173</name>
</gene>
<dbReference type="AlphaFoldDB" id="A0AAW1L470"/>
<dbReference type="PROSITE" id="PS01359">
    <property type="entry name" value="ZF_PHD_1"/>
    <property type="match status" value="1"/>
</dbReference>
<protein>
    <recommendedName>
        <fullName evidence="8">Zinc finger PHD-type domain-containing protein</fullName>
    </recommendedName>
</protein>
<dbReference type="InterPro" id="IPR011011">
    <property type="entry name" value="Znf_FYVE_PHD"/>
</dbReference>
<organism evidence="6 7">
    <name type="scientific">Popillia japonica</name>
    <name type="common">Japanese beetle</name>
    <dbReference type="NCBI Taxonomy" id="7064"/>
    <lineage>
        <taxon>Eukaryota</taxon>
        <taxon>Metazoa</taxon>
        <taxon>Ecdysozoa</taxon>
        <taxon>Arthropoda</taxon>
        <taxon>Hexapoda</taxon>
        <taxon>Insecta</taxon>
        <taxon>Pterygota</taxon>
        <taxon>Neoptera</taxon>
        <taxon>Endopterygota</taxon>
        <taxon>Coleoptera</taxon>
        <taxon>Polyphaga</taxon>
        <taxon>Scarabaeiformia</taxon>
        <taxon>Scarabaeidae</taxon>
        <taxon>Rutelinae</taxon>
        <taxon>Popillia</taxon>
    </lineage>
</organism>
<reference evidence="6 7" key="1">
    <citation type="journal article" date="2024" name="BMC Genomics">
        <title>De novo assembly and annotation of Popillia japonica's genome with initial clues to its potential as an invasive pest.</title>
        <authorList>
            <person name="Cucini C."/>
            <person name="Boschi S."/>
            <person name="Funari R."/>
            <person name="Cardaioli E."/>
            <person name="Iannotti N."/>
            <person name="Marturano G."/>
            <person name="Paoli F."/>
            <person name="Bruttini M."/>
            <person name="Carapelli A."/>
            <person name="Frati F."/>
            <person name="Nardi F."/>
        </authorList>
    </citation>
    <scope>NUCLEOTIDE SEQUENCE [LARGE SCALE GENOMIC DNA]</scope>
    <source>
        <strain evidence="6">DMR45628</strain>
    </source>
</reference>
<evidence type="ECO:0000256" key="1">
    <source>
        <dbReference type="ARBA" id="ARBA00022723"/>
    </source>
</evidence>
<keyword evidence="7" id="KW-1185">Reference proteome</keyword>
<feature type="compositionally biased region" description="Basic and acidic residues" evidence="4">
    <location>
        <begin position="195"/>
        <end position="208"/>
    </location>
</feature>
<dbReference type="EMBL" id="JASPKY010000172">
    <property type="protein sequence ID" value="KAK9728096.1"/>
    <property type="molecule type" value="Genomic_DNA"/>
</dbReference>
<evidence type="ECO:0000256" key="5">
    <source>
        <dbReference type="SAM" id="SignalP"/>
    </source>
</evidence>
<dbReference type="InterPro" id="IPR019786">
    <property type="entry name" value="Zinc_finger_PHD-type_CS"/>
</dbReference>
<keyword evidence="2" id="KW-0863">Zinc-finger</keyword>
<comment type="caution">
    <text evidence="6">The sequence shown here is derived from an EMBL/GenBank/DDBJ whole genome shotgun (WGS) entry which is preliminary data.</text>
</comment>
<keyword evidence="5" id="KW-0732">Signal</keyword>
<feature type="chain" id="PRO_5043889623" description="Zinc finger PHD-type domain-containing protein" evidence="5">
    <location>
        <begin position="24"/>
        <end position="325"/>
    </location>
</feature>
<feature type="region of interest" description="Disordered" evidence="4">
    <location>
        <begin position="193"/>
        <end position="216"/>
    </location>
</feature>
<evidence type="ECO:0008006" key="8">
    <source>
        <dbReference type="Google" id="ProtNLM"/>
    </source>
</evidence>
<sequence length="325" mass="36501">MKISPIILTIVIFSVTVNYQVQSKAVDDVAGPEYASEDKGLVGSYSEESVGNNGNLPEDRAFVQNNGLYNSWPAHDVSRGISDYLPNCKLLRDIVESVLSIIKPANVLDITIRIIKAIRRVVDCILEHIQKIIEAYGKAASIQNAVNGFKNSDIQPFDSDIFPDHLFAPSAGKDDQVTCQEALILHPSTSSSWIRPEEISPRPRTENTKRRKQTTGSQVFTESFVLAEIKAKDEAKRNAEVRRSANRAKKNIKMQLNVSDEEEENNMNVEDDAQEDVACIFCNDVYSRSKLRESWIRCQICSKWTHCECAGVGKKIKNYICELCQ</sequence>
<keyword evidence="1" id="KW-0479">Metal-binding</keyword>
<name>A0AAW1L470_POPJA</name>
<dbReference type="Gene3D" id="3.30.40.10">
    <property type="entry name" value="Zinc/RING finger domain, C3HC4 (zinc finger)"/>
    <property type="match status" value="1"/>
</dbReference>
<evidence type="ECO:0000256" key="3">
    <source>
        <dbReference type="ARBA" id="ARBA00022833"/>
    </source>
</evidence>